<dbReference type="Proteomes" id="UP000837857">
    <property type="component" value="Chromosome 5"/>
</dbReference>
<keyword evidence="2" id="KW-1185">Reference proteome</keyword>
<name>A0ABN8IXQ5_9NEOP</name>
<organism evidence="1 2">
    <name type="scientific">Iphiclides podalirius</name>
    <name type="common">scarce swallowtail</name>
    <dbReference type="NCBI Taxonomy" id="110791"/>
    <lineage>
        <taxon>Eukaryota</taxon>
        <taxon>Metazoa</taxon>
        <taxon>Ecdysozoa</taxon>
        <taxon>Arthropoda</taxon>
        <taxon>Hexapoda</taxon>
        <taxon>Insecta</taxon>
        <taxon>Pterygota</taxon>
        <taxon>Neoptera</taxon>
        <taxon>Endopterygota</taxon>
        <taxon>Lepidoptera</taxon>
        <taxon>Glossata</taxon>
        <taxon>Ditrysia</taxon>
        <taxon>Papilionoidea</taxon>
        <taxon>Papilionidae</taxon>
        <taxon>Papilioninae</taxon>
        <taxon>Iphiclides</taxon>
    </lineage>
</organism>
<proteinExistence type="predicted"/>
<reference evidence="1" key="1">
    <citation type="submission" date="2022-03" db="EMBL/GenBank/DDBJ databases">
        <authorList>
            <person name="Martin H S."/>
        </authorList>
    </citation>
    <scope>NUCLEOTIDE SEQUENCE</scope>
</reference>
<evidence type="ECO:0000313" key="1">
    <source>
        <dbReference type="EMBL" id="CAH2068875.1"/>
    </source>
</evidence>
<accession>A0ABN8IXQ5</accession>
<dbReference type="EMBL" id="OW152817">
    <property type="protein sequence ID" value="CAH2068875.1"/>
    <property type="molecule type" value="Genomic_DNA"/>
</dbReference>
<gene>
    <name evidence="1" type="ORF">IPOD504_LOCUS14589</name>
</gene>
<sequence length="157" mass="17123">MPPPPPPSDGKATEGVVRRGVSFRRYQVTASRRRSVRPHQRRAKAAVRSVANEAARATLARTQHAHAHAARAVKVLRRKRISPGQRALVLFGQRCASAADGERRSVRARGPTLCTVYTAAAGLVRSKIHPPNLLDAILKSENYISSAYSVLNDDGEK</sequence>
<evidence type="ECO:0000313" key="2">
    <source>
        <dbReference type="Proteomes" id="UP000837857"/>
    </source>
</evidence>
<feature type="non-terminal residue" evidence="1">
    <location>
        <position position="1"/>
    </location>
</feature>
<protein>
    <submittedName>
        <fullName evidence="1">Uncharacterized protein</fullName>
    </submittedName>
</protein>